<feature type="transmembrane region" description="Helical" evidence="6">
    <location>
        <begin position="28"/>
        <end position="44"/>
    </location>
</feature>
<keyword evidence="2" id="KW-1003">Cell membrane</keyword>
<dbReference type="GO" id="GO:0015658">
    <property type="term" value="F:branched-chain amino acid transmembrane transporter activity"/>
    <property type="evidence" value="ECO:0007669"/>
    <property type="project" value="InterPro"/>
</dbReference>
<feature type="transmembrane region" description="Helical" evidence="6">
    <location>
        <begin position="188"/>
        <end position="206"/>
    </location>
</feature>
<dbReference type="RefSeq" id="WP_148348696.1">
    <property type="nucleotide sequence ID" value="NZ_JBHSBF010000003.1"/>
</dbReference>
<dbReference type="CDD" id="cd06581">
    <property type="entry name" value="TM_PBP1_LivM_like"/>
    <property type="match status" value="1"/>
</dbReference>
<dbReference type="InterPro" id="IPR043428">
    <property type="entry name" value="LivM-like"/>
</dbReference>
<feature type="transmembrane region" description="Helical" evidence="6">
    <location>
        <begin position="238"/>
        <end position="262"/>
    </location>
</feature>
<evidence type="ECO:0000256" key="5">
    <source>
        <dbReference type="ARBA" id="ARBA00023136"/>
    </source>
</evidence>
<feature type="transmembrane region" description="Helical" evidence="6">
    <location>
        <begin position="129"/>
        <end position="146"/>
    </location>
</feature>
<keyword evidence="4 6" id="KW-1133">Transmembrane helix</keyword>
<evidence type="ECO:0000256" key="3">
    <source>
        <dbReference type="ARBA" id="ARBA00022692"/>
    </source>
</evidence>
<organism evidence="7 8">
    <name type="scientific">Actinomadura syzygii</name>
    <dbReference type="NCBI Taxonomy" id="1427538"/>
    <lineage>
        <taxon>Bacteria</taxon>
        <taxon>Bacillati</taxon>
        <taxon>Actinomycetota</taxon>
        <taxon>Actinomycetes</taxon>
        <taxon>Streptosporangiales</taxon>
        <taxon>Thermomonosporaceae</taxon>
        <taxon>Actinomadura</taxon>
    </lineage>
</organism>
<comment type="subcellular location">
    <subcellularLocation>
        <location evidence="1">Cell membrane</location>
        <topology evidence="1">Multi-pass membrane protein</topology>
    </subcellularLocation>
</comment>
<feature type="transmembrane region" description="Helical" evidence="6">
    <location>
        <begin position="50"/>
        <end position="68"/>
    </location>
</feature>
<evidence type="ECO:0000256" key="4">
    <source>
        <dbReference type="ARBA" id="ARBA00022989"/>
    </source>
</evidence>
<feature type="transmembrane region" description="Helical" evidence="6">
    <location>
        <begin position="274"/>
        <end position="299"/>
    </location>
</feature>
<proteinExistence type="predicted"/>
<evidence type="ECO:0000256" key="6">
    <source>
        <dbReference type="SAM" id="Phobius"/>
    </source>
</evidence>
<dbReference type="InterPro" id="IPR001851">
    <property type="entry name" value="ABC_transp_permease"/>
</dbReference>
<dbReference type="Proteomes" id="UP000322634">
    <property type="component" value="Unassembled WGS sequence"/>
</dbReference>
<evidence type="ECO:0000256" key="2">
    <source>
        <dbReference type="ARBA" id="ARBA00022475"/>
    </source>
</evidence>
<dbReference type="AlphaFoldDB" id="A0A5D0UIW8"/>
<dbReference type="OrthoDB" id="9814461at2"/>
<dbReference type="PANTHER" id="PTHR30482">
    <property type="entry name" value="HIGH-AFFINITY BRANCHED-CHAIN AMINO ACID TRANSPORT SYSTEM PERMEASE"/>
    <property type="match status" value="1"/>
</dbReference>
<name>A0A5D0UIW8_9ACTN</name>
<evidence type="ECO:0000313" key="7">
    <source>
        <dbReference type="EMBL" id="TYC17553.1"/>
    </source>
</evidence>
<keyword evidence="5 6" id="KW-0472">Membrane</keyword>
<gene>
    <name evidence="7" type="ORF">FXF65_06060</name>
</gene>
<evidence type="ECO:0000313" key="8">
    <source>
        <dbReference type="Proteomes" id="UP000322634"/>
    </source>
</evidence>
<sequence>MASVVNAPPGEGVVAGPGPARSGWTSRAAHIIVIVALLAVPLVSTPQWQAIAVFAAVSAIAALGLHVLTGLAGQVSLGHSAFVAAGGYTAIWLGADKGLPIWVWLPTAGLVSAAVGLLVVPFAARLRGLYLAVVTLAVLFVAEYLWDLWDGVTGGSKGRAAQPVVLFGHDLLDDVIAGPFMLTGDQQFFYLACAVLAVAAIAARNLSRTRTGRGFAAIRDRDLTAGVVGVPVARMKSAAFAVAAGYAGIAGALLVSYQTYAIPDQWDLMLSVEYLAMIIIGGVGSLRGAIAGAVFVTAIPQVVTLIAKVVPGISTTPSAGGGVSVDVLANCLYGLAVVAVLVFEPRGVAGISERVVAAVRRKGRSHA</sequence>
<dbReference type="GO" id="GO:0005886">
    <property type="term" value="C:plasma membrane"/>
    <property type="evidence" value="ECO:0007669"/>
    <property type="project" value="UniProtKB-SubCell"/>
</dbReference>
<keyword evidence="3 6" id="KW-0812">Transmembrane</keyword>
<feature type="transmembrane region" description="Helical" evidence="6">
    <location>
        <begin position="101"/>
        <end position="122"/>
    </location>
</feature>
<comment type="caution">
    <text evidence="7">The sequence shown here is derived from an EMBL/GenBank/DDBJ whole genome shotgun (WGS) entry which is preliminary data.</text>
</comment>
<dbReference type="PANTHER" id="PTHR30482:SF5">
    <property type="entry name" value="ABC TRANSPORTER PERMEASE PROTEIN"/>
    <property type="match status" value="1"/>
</dbReference>
<evidence type="ECO:0000256" key="1">
    <source>
        <dbReference type="ARBA" id="ARBA00004651"/>
    </source>
</evidence>
<dbReference type="Pfam" id="PF02653">
    <property type="entry name" value="BPD_transp_2"/>
    <property type="match status" value="1"/>
</dbReference>
<dbReference type="EMBL" id="VSFF01000002">
    <property type="protein sequence ID" value="TYC17553.1"/>
    <property type="molecule type" value="Genomic_DNA"/>
</dbReference>
<protein>
    <submittedName>
        <fullName evidence="7">Branched-chain amino acid ABC transporter permease</fullName>
    </submittedName>
</protein>
<reference evidence="7 8" key="1">
    <citation type="submission" date="2019-08" db="EMBL/GenBank/DDBJ databases">
        <title>Actinomadura sp. nov. CYP1-5 isolated from mountain soil.</title>
        <authorList>
            <person name="Songsumanus A."/>
            <person name="Kuncharoen N."/>
            <person name="Kudo T."/>
            <person name="Yuki M."/>
            <person name="Igarashi Y."/>
            <person name="Tanasupawat S."/>
        </authorList>
    </citation>
    <scope>NUCLEOTIDE SEQUENCE [LARGE SCALE GENOMIC DNA]</scope>
    <source>
        <strain evidence="7 8">GKU157</strain>
    </source>
</reference>
<keyword evidence="8" id="KW-1185">Reference proteome</keyword>
<accession>A0A5D0UIW8</accession>